<dbReference type="AlphaFoldDB" id="A0A2U1FMB8"/>
<name>A0A2U1FMB8_9PORP</name>
<dbReference type="EMBL" id="QEKY01000003">
    <property type="protein sequence ID" value="PVZ13341.1"/>
    <property type="molecule type" value="Genomic_DNA"/>
</dbReference>
<dbReference type="InterPro" id="IPR000601">
    <property type="entry name" value="PKD_dom"/>
</dbReference>
<dbReference type="InterPro" id="IPR013783">
    <property type="entry name" value="Ig-like_fold"/>
</dbReference>
<evidence type="ECO:0000256" key="2">
    <source>
        <dbReference type="ARBA" id="ARBA00022670"/>
    </source>
</evidence>
<keyword evidence="7" id="KW-1185">Reference proteome</keyword>
<dbReference type="Proteomes" id="UP000245462">
    <property type="component" value="Unassembled WGS sequence"/>
</dbReference>
<dbReference type="InterPro" id="IPR035986">
    <property type="entry name" value="PKD_dom_sf"/>
</dbReference>
<comment type="caution">
    <text evidence="6">The sequence shown here is derived from an EMBL/GenBank/DDBJ whole genome shotgun (WGS) entry which is preliminary data.</text>
</comment>
<protein>
    <submittedName>
        <fullName evidence="6">PKD domain-containing protein</fullName>
    </submittedName>
</protein>
<sequence>MIIVIAVLIAGVLIAWLLRIRFSDREIRAFVSPSEVELGSAIHFSDSTYRAQRVLWEFGNGDVSMEKSGSYVFPQVGRYQIRLTVDDKLEARFIVNVREPIKQEESPIRIIAPTTAIQNELITFTAEGPSQEWRWEFGESGDVDSREKSPTYSYQYPGVYEVLLTSEDTEYPIIHNIEILPEYTESDSTDVLSLIAIDIRERLQDIVDGGSFNSNYNYILEKYLCNKSDVLVLINGTKQNDFYSYCHGLKFIGSQSSTTIIEVVVEPDKKSDCIKKLLIRQSSPQKKENS</sequence>
<evidence type="ECO:0000259" key="5">
    <source>
        <dbReference type="PROSITE" id="PS50093"/>
    </source>
</evidence>
<evidence type="ECO:0000256" key="4">
    <source>
        <dbReference type="ARBA" id="ARBA00023026"/>
    </source>
</evidence>
<dbReference type="GO" id="GO:0008234">
    <property type="term" value="F:cysteine-type peptidase activity"/>
    <property type="evidence" value="ECO:0007669"/>
    <property type="project" value="UniProtKB-KW"/>
</dbReference>
<keyword evidence="2" id="KW-0645">Protease</keyword>
<evidence type="ECO:0000313" key="7">
    <source>
        <dbReference type="Proteomes" id="UP000245462"/>
    </source>
</evidence>
<dbReference type="Pfam" id="PF18911">
    <property type="entry name" value="PKD_4"/>
    <property type="match status" value="1"/>
</dbReference>
<dbReference type="SUPFAM" id="SSF49299">
    <property type="entry name" value="PKD domain"/>
    <property type="match status" value="2"/>
</dbReference>
<reference evidence="6 7" key="1">
    <citation type="submission" date="2018-04" db="EMBL/GenBank/DDBJ databases">
        <title>Genomic Encyclopedia of Type Strains, Phase IV (KMG-IV): sequencing the most valuable type-strain genomes for metagenomic binning, comparative biology and taxonomic classification.</title>
        <authorList>
            <person name="Goeker M."/>
        </authorList>
    </citation>
    <scope>NUCLEOTIDE SEQUENCE [LARGE SCALE GENOMIC DNA]</scope>
    <source>
        <strain evidence="6 7">DSM 28520</strain>
    </source>
</reference>
<feature type="domain" description="PKD" evidence="5">
    <location>
        <begin position="129"/>
        <end position="169"/>
    </location>
</feature>
<evidence type="ECO:0000256" key="3">
    <source>
        <dbReference type="ARBA" id="ARBA00022807"/>
    </source>
</evidence>
<evidence type="ECO:0000256" key="1">
    <source>
        <dbReference type="ARBA" id="ARBA00006067"/>
    </source>
</evidence>
<accession>A0A2U1FMB8</accession>
<comment type="similarity">
    <text evidence="1">Belongs to the peptidase C25 family.</text>
</comment>
<organism evidence="6 7">
    <name type="scientific">Porphyromonas loveana</name>
    <dbReference type="NCBI Taxonomy" id="1884669"/>
    <lineage>
        <taxon>Bacteria</taxon>
        <taxon>Pseudomonadati</taxon>
        <taxon>Bacteroidota</taxon>
        <taxon>Bacteroidia</taxon>
        <taxon>Bacteroidales</taxon>
        <taxon>Porphyromonadaceae</taxon>
        <taxon>Porphyromonas</taxon>
    </lineage>
</organism>
<keyword evidence="3" id="KW-0378">Hydrolase</keyword>
<dbReference type="Pfam" id="PF00801">
    <property type="entry name" value="PKD"/>
    <property type="match status" value="1"/>
</dbReference>
<feature type="domain" description="PKD" evidence="5">
    <location>
        <begin position="56"/>
        <end position="87"/>
    </location>
</feature>
<gene>
    <name evidence="6" type="ORF">C7382_10334</name>
</gene>
<dbReference type="SMART" id="SM00089">
    <property type="entry name" value="PKD"/>
    <property type="match status" value="2"/>
</dbReference>
<proteinExistence type="inferred from homology"/>
<keyword evidence="4" id="KW-0843">Virulence</keyword>
<keyword evidence="3" id="KW-0788">Thiol protease</keyword>
<evidence type="ECO:0000313" key="6">
    <source>
        <dbReference type="EMBL" id="PVZ13341.1"/>
    </source>
</evidence>
<dbReference type="PROSITE" id="PS50093">
    <property type="entry name" value="PKD"/>
    <property type="match status" value="2"/>
</dbReference>
<dbReference type="GO" id="GO:0006508">
    <property type="term" value="P:proteolysis"/>
    <property type="evidence" value="ECO:0007669"/>
    <property type="project" value="UniProtKB-KW"/>
</dbReference>
<dbReference type="InterPro" id="IPR022409">
    <property type="entry name" value="PKD/Chitinase_dom"/>
</dbReference>
<dbReference type="CDD" id="cd00146">
    <property type="entry name" value="PKD"/>
    <property type="match status" value="2"/>
</dbReference>
<dbReference type="Gene3D" id="2.60.40.10">
    <property type="entry name" value="Immunoglobulins"/>
    <property type="match status" value="2"/>
</dbReference>